<dbReference type="PANTHER" id="PTHR22916">
    <property type="entry name" value="GLYCOSYLTRANSFERASE"/>
    <property type="match status" value="1"/>
</dbReference>
<comment type="caution">
    <text evidence="3">The sequence shown here is derived from an EMBL/GenBank/DDBJ whole genome shotgun (WGS) entry which is preliminary data.</text>
</comment>
<dbReference type="InterPro" id="IPR054028">
    <property type="entry name" value="TarS/TarP_linker"/>
</dbReference>
<gene>
    <name evidence="3" type="ORF">SO3561_03747</name>
</gene>
<dbReference type="PANTHER" id="PTHR22916:SF3">
    <property type="entry name" value="UDP-GLCNAC:BETAGAL BETA-1,3-N-ACETYLGLUCOSAMINYLTRANSFERASE-LIKE PROTEIN 1"/>
    <property type="match status" value="1"/>
</dbReference>
<evidence type="ECO:0000259" key="2">
    <source>
        <dbReference type="Pfam" id="PF22181"/>
    </source>
</evidence>
<keyword evidence="4" id="KW-1185">Reference proteome</keyword>
<dbReference type="Pfam" id="PF00535">
    <property type="entry name" value="Glycos_transf_2"/>
    <property type="match status" value="1"/>
</dbReference>
<name>A0A250VDH5_STROL</name>
<dbReference type="InterPro" id="IPR001173">
    <property type="entry name" value="Glyco_trans_2-like"/>
</dbReference>
<dbReference type="Pfam" id="PF22181">
    <property type="entry name" value="TarS_linker"/>
    <property type="match status" value="1"/>
</dbReference>
<feature type="domain" description="TarS/TarP linker" evidence="2">
    <location>
        <begin position="228"/>
        <end position="320"/>
    </location>
</feature>
<dbReference type="CDD" id="cd00761">
    <property type="entry name" value="Glyco_tranf_GTA_type"/>
    <property type="match status" value="1"/>
</dbReference>
<dbReference type="Gene3D" id="3.90.550.10">
    <property type="entry name" value="Spore Coat Polysaccharide Biosynthesis Protein SpsA, Chain A"/>
    <property type="match status" value="1"/>
</dbReference>
<proteinExistence type="predicted"/>
<dbReference type="AlphaFoldDB" id="A0A250VDH5"/>
<sequence length="665" mass="73339">MATPTVSVIIAAYNAMPYVTRTLSSVAEQSIGQEQLEVIVVDDGSTDGTGAELDRLAAIHPQWLRVIHQANSGGPAAPRNAGLDLARGKFVFFLDADDYLGPEALERMVTMAEKNGTDVVLGKMVGVGGRGAPTSMFRQNQPKTDVFTSRVYWTLSPMKLFRRELLERHELRFPTDLSTGEDQPFVASAYLYASGISVVADYDCIFWVLRDDGGNVTTSTSGSEPRLRYLARMVDLITDKVPPGPGRDRMAHRHLTVEVRTLIHWHLKLETRDSQRRTLARLAEIIAPLLHDGLREELSAMAWLRLHFVRHEMLDELLELDRFEDELNASDVATPLVVDKGRAYAQYPYFRDPVRAVPDNCYDVTDQVGVRHHVSRAELRGTTLHLAGYAYLHRVATDDVTTELVLRERDSGTEYRLPVTHTATPRLGAHEDQGRYTYEMAGFEAAVGIDSAADGAPLADGLWDISLAVGAQGLSREVRIGSKRATDVSGVSDTRVVDTTRGVRAVTLYTTKPHGNFTLDLGEKKHRVVSHLKLEATRWNASTPTELLITGRWTLGAYPDGPLTLVLGNDEGATTDFPVTRTAHGDTFTARVPVTDLPAGLWNGELRLSGWSVPLPRLPKDLAAAKWRRRGVPWYAKPVSGSGATFALRVAKTDLVRAISGKLKP</sequence>
<dbReference type="GO" id="GO:0016758">
    <property type="term" value="F:hexosyltransferase activity"/>
    <property type="evidence" value="ECO:0007669"/>
    <property type="project" value="UniProtKB-ARBA"/>
</dbReference>
<dbReference type="STRING" id="1963.AQJ27_13340"/>
<dbReference type="SUPFAM" id="SSF53448">
    <property type="entry name" value="Nucleotide-diphospho-sugar transferases"/>
    <property type="match status" value="1"/>
</dbReference>
<keyword evidence="3" id="KW-0808">Transferase</keyword>
<feature type="domain" description="Glycosyltransferase 2-like" evidence="1">
    <location>
        <begin position="7"/>
        <end position="165"/>
    </location>
</feature>
<protein>
    <submittedName>
        <fullName evidence="3">Glycosyl transferase</fullName>
    </submittedName>
</protein>
<dbReference type="InterPro" id="IPR029044">
    <property type="entry name" value="Nucleotide-diphossugar_trans"/>
</dbReference>
<evidence type="ECO:0000313" key="4">
    <source>
        <dbReference type="Proteomes" id="UP000217446"/>
    </source>
</evidence>
<dbReference type="EMBL" id="BDQI01000007">
    <property type="protein sequence ID" value="GAX52237.1"/>
    <property type="molecule type" value="Genomic_DNA"/>
</dbReference>
<dbReference type="RefSeq" id="WP_079064955.1">
    <property type="nucleotide sequence ID" value="NZ_BDQI01000007.1"/>
</dbReference>
<accession>A0A250VDH5</accession>
<reference evidence="4" key="1">
    <citation type="submission" date="2017-05" db="EMBL/GenBank/DDBJ databases">
        <title>Streptomyces olivochromogenes NBRC 3561 whole genome shotgun sequence.</title>
        <authorList>
            <person name="Dohra H."/>
            <person name="Kodani S."/>
        </authorList>
    </citation>
    <scope>NUCLEOTIDE SEQUENCE [LARGE SCALE GENOMIC DNA]</scope>
    <source>
        <strain evidence="4">NBRC 3561</strain>
    </source>
</reference>
<evidence type="ECO:0000259" key="1">
    <source>
        <dbReference type="Pfam" id="PF00535"/>
    </source>
</evidence>
<organism evidence="3 4">
    <name type="scientific">Streptomyces olivochromogenes</name>
    <dbReference type="NCBI Taxonomy" id="1963"/>
    <lineage>
        <taxon>Bacteria</taxon>
        <taxon>Bacillati</taxon>
        <taxon>Actinomycetota</taxon>
        <taxon>Actinomycetes</taxon>
        <taxon>Kitasatosporales</taxon>
        <taxon>Streptomycetaceae</taxon>
        <taxon>Streptomyces</taxon>
    </lineage>
</organism>
<evidence type="ECO:0000313" key="3">
    <source>
        <dbReference type="EMBL" id="GAX52237.1"/>
    </source>
</evidence>
<dbReference type="Proteomes" id="UP000217446">
    <property type="component" value="Unassembled WGS sequence"/>
</dbReference>